<reference evidence="3 4" key="1">
    <citation type="submission" date="2018-10" db="EMBL/GenBank/DDBJ databases">
        <title>Natrarchaeobius chitinivorans gen. nov., sp. nov., and Natrarchaeobius haloalkaliphilus sp. nov., alkaliphilic, chitin-utilizing haloarchaea from hypersaline alkaline lakes.</title>
        <authorList>
            <person name="Sorokin D.Y."/>
            <person name="Elcheninov A.G."/>
            <person name="Kostrikina N.A."/>
            <person name="Bale N.J."/>
            <person name="Sinninghe Damste J.S."/>
            <person name="Khijniak T.V."/>
            <person name="Kublanov I.V."/>
            <person name="Toshchakov S.V."/>
        </authorList>
    </citation>
    <scope>NUCLEOTIDE SEQUENCE [LARGE SCALE GENOMIC DNA]</scope>
    <source>
        <strain evidence="3 4">AArcht4T</strain>
    </source>
</reference>
<dbReference type="RefSeq" id="WP_124197574.1">
    <property type="nucleotide sequence ID" value="NZ_REGA01000030.1"/>
</dbReference>
<dbReference type="AlphaFoldDB" id="A0A3N6LLJ1"/>
<dbReference type="SUPFAM" id="SSF56349">
    <property type="entry name" value="DNA breaking-rejoining enzymes"/>
    <property type="match status" value="1"/>
</dbReference>
<dbReference type="GO" id="GO:0006310">
    <property type="term" value="P:DNA recombination"/>
    <property type="evidence" value="ECO:0007669"/>
    <property type="project" value="UniProtKB-KW"/>
</dbReference>
<dbReference type="InterPro" id="IPR011010">
    <property type="entry name" value="DNA_brk_join_enz"/>
</dbReference>
<dbReference type="GO" id="GO:0003677">
    <property type="term" value="F:DNA binding"/>
    <property type="evidence" value="ECO:0007669"/>
    <property type="project" value="InterPro"/>
</dbReference>
<dbReference type="Gene3D" id="1.10.443.10">
    <property type="entry name" value="Intergrase catalytic core"/>
    <property type="match status" value="1"/>
</dbReference>
<keyword evidence="1" id="KW-0233">DNA recombination</keyword>
<evidence type="ECO:0000259" key="2">
    <source>
        <dbReference type="PROSITE" id="PS51898"/>
    </source>
</evidence>
<accession>A0A3N6LLJ1</accession>
<evidence type="ECO:0000256" key="1">
    <source>
        <dbReference type="ARBA" id="ARBA00023172"/>
    </source>
</evidence>
<dbReference type="GO" id="GO:0015074">
    <property type="term" value="P:DNA integration"/>
    <property type="evidence" value="ECO:0007669"/>
    <property type="project" value="InterPro"/>
</dbReference>
<evidence type="ECO:0000313" key="3">
    <source>
        <dbReference type="EMBL" id="RQG89718.1"/>
    </source>
</evidence>
<feature type="domain" description="Tyr recombinase" evidence="2">
    <location>
        <begin position="217"/>
        <end position="406"/>
    </location>
</feature>
<dbReference type="OrthoDB" id="303624at2157"/>
<proteinExistence type="predicted"/>
<organism evidence="3 4">
    <name type="scientific">Natrarchaeobius chitinivorans</name>
    <dbReference type="NCBI Taxonomy" id="1679083"/>
    <lineage>
        <taxon>Archaea</taxon>
        <taxon>Methanobacteriati</taxon>
        <taxon>Methanobacteriota</taxon>
        <taxon>Stenosarchaea group</taxon>
        <taxon>Halobacteria</taxon>
        <taxon>Halobacteriales</taxon>
        <taxon>Natrialbaceae</taxon>
        <taxon>Natrarchaeobius</taxon>
    </lineage>
</organism>
<gene>
    <name evidence="3" type="ORF">EA473_21385</name>
</gene>
<dbReference type="PROSITE" id="PS51898">
    <property type="entry name" value="TYR_RECOMBINASE"/>
    <property type="match status" value="1"/>
</dbReference>
<sequence length="415" mass="47953">MSDTRIRWSHRSLEELQTFWNTTIEPTLHREGYDLAERPGYDDLLEVGYGGIQDALRRHHDMTLSEFLETVGYDDRRSAEEYRWGIQNETTIDELEGYLETVRRRRGLSEHTVRSKRTRLARFARRYRDLFDDADLVARTRDRDLAPEENTRAMAIFDEFDDELRSPESKLHHLTDVEDFYTYLGTIRNVARFNPVANFRESVYEKWTRETPDRADRSLSSLQAAHVRELVAACDSLEDRLLVLATCAWGLRRGEVASLHHDQFVLSDGDPRIVFGADRKNGPGSVTIQYGLEDLEHRLSTLAVEAEWNGFLFPSRAAQSGHISPDTVTNRFKRLARDAGVRVDGEVPTPQLGRRFWYRTYLDAVQALARQVERIAQEQGSTDARVVVENYLGEAEARKRRRKLMSERLAAAFGT</sequence>
<protein>
    <submittedName>
        <fullName evidence="3">Site-specific integrase</fullName>
    </submittedName>
</protein>
<keyword evidence="4" id="KW-1185">Reference proteome</keyword>
<comment type="caution">
    <text evidence="3">The sequence shown here is derived from an EMBL/GenBank/DDBJ whole genome shotgun (WGS) entry which is preliminary data.</text>
</comment>
<name>A0A3N6LLJ1_NATCH</name>
<evidence type="ECO:0000313" key="4">
    <source>
        <dbReference type="Proteomes" id="UP000282323"/>
    </source>
</evidence>
<dbReference type="Proteomes" id="UP000282323">
    <property type="component" value="Unassembled WGS sequence"/>
</dbReference>
<dbReference type="InterPro" id="IPR013762">
    <property type="entry name" value="Integrase-like_cat_sf"/>
</dbReference>
<dbReference type="InterPro" id="IPR002104">
    <property type="entry name" value="Integrase_catalytic"/>
</dbReference>
<dbReference type="EMBL" id="REGA01000030">
    <property type="protein sequence ID" value="RQG89718.1"/>
    <property type="molecule type" value="Genomic_DNA"/>
</dbReference>